<keyword evidence="2" id="KW-1185">Reference proteome</keyword>
<comment type="caution">
    <text evidence="1">The sequence shown here is derived from an EMBL/GenBank/DDBJ whole genome shotgun (WGS) entry which is preliminary data.</text>
</comment>
<organism evidence="1 2">
    <name type="scientific">Polyplosphaeria fusca</name>
    <dbReference type="NCBI Taxonomy" id="682080"/>
    <lineage>
        <taxon>Eukaryota</taxon>
        <taxon>Fungi</taxon>
        <taxon>Dikarya</taxon>
        <taxon>Ascomycota</taxon>
        <taxon>Pezizomycotina</taxon>
        <taxon>Dothideomycetes</taxon>
        <taxon>Pleosporomycetidae</taxon>
        <taxon>Pleosporales</taxon>
        <taxon>Tetraplosphaeriaceae</taxon>
        <taxon>Polyplosphaeria</taxon>
    </lineage>
</organism>
<dbReference type="Proteomes" id="UP000799444">
    <property type="component" value="Unassembled WGS sequence"/>
</dbReference>
<evidence type="ECO:0000313" key="2">
    <source>
        <dbReference type="Proteomes" id="UP000799444"/>
    </source>
</evidence>
<sequence>MPRSVTSNTSKRHDLTVSEVLLIPHSTPCNREPNPSTPWLLYPFPPPSTSTYPTTSTNPEPLVLPMTKRYSPPTPSALMTYNAFRISQPQRPGSAIYIRSVYTTCPVVRRLAAPVHASAVMGRRPPYSPTPITISDSDSAYLQQCEESSLPTWEARPRLRI</sequence>
<proteinExistence type="predicted"/>
<gene>
    <name evidence="1" type="ORF">EJ04DRAFT_520808</name>
</gene>
<accession>A0A9P4R6U4</accession>
<reference evidence="1" key="1">
    <citation type="journal article" date="2020" name="Stud. Mycol.">
        <title>101 Dothideomycetes genomes: a test case for predicting lifestyles and emergence of pathogens.</title>
        <authorList>
            <person name="Haridas S."/>
            <person name="Albert R."/>
            <person name="Binder M."/>
            <person name="Bloem J."/>
            <person name="Labutti K."/>
            <person name="Salamov A."/>
            <person name="Andreopoulos B."/>
            <person name="Baker S."/>
            <person name="Barry K."/>
            <person name="Bills G."/>
            <person name="Bluhm B."/>
            <person name="Cannon C."/>
            <person name="Castanera R."/>
            <person name="Culley D."/>
            <person name="Daum C."/>
            <person name="Ezra D."/>
            <person name="Gonzalez J."/>
            <person name="Henrissat B."/>
            <person name="Kuo A."/>
            <person name="Liang C."/>
            <person name="Lipzen A."/>
            <person name="Lutzoni F."/>
            <person name="Magnuson J."/>
            <person name="Mondo S."/>
            <person name="Nolan M."/>
            <person name="Ohm R."/>
            <person name="Pangilinan J."/>
            <person name="Park H.-J."/>
            <person name="Ramirez L."/>
            <person name="Alfaro M."/>
            <person name="Sun H."/>
            <person name="Tritt A."/>
            <person name="Yoshinaga Y."/>
            <person name="Zwiers L.-H."/>
            <person name="Turgeon B."/>
            <person name="Goodwin S."/>
            <person name="Spatafora J."/>
            <person name="Crous P."/>
            <person name="Grigoriev I."/>
        </authorList>
    </citation>
    <scope>NUCLEOTIDE SEQUENCE</scope>
    <source>
        <strain evidence="1">CBS 125425</strain>
    </source>
</reference>
<evidence type="ECO:0000313" key="1">
    <source>
        <dbReference type="EMBL" id="KAF2738041.1"/>
    </source>
</evidence>
<protein>
    <submittedName>
        <fullName evidence="1">Uncharacterized protein</fullName>
    </submittedName>
</protein>
<name>A0A9P4R6U4_9PLEO</name>
<dbReference type="AlphaFoldDB" id="A0A9P4R6U4"/>
<dbReference type="EMBL" id="ML996112">
    <property type="protein sequence ID" value="KAF2738041.1"/>
    <property type="molecule type" value="Genomic_DNA"/>
</dbReference>